<sequence length="168" mass="20062">MDEKNTTMETYFHTKDIAKRNALLKQLVIDLPENGKDFFLKVYKKERYLDMRLTAIRGYAAFASEEEVAILMNKMLEILKKRAESTPYNYQEYEILRSSFLIPYLLENYPYDSFKKFNEQLKKQYDAMPEVFKGIFTCDDKGDHIQLIPPAIVRKKINDFLRGEQQRY</sequence>
<proteinExistence type="predicted"/>
<accession>A0ABU5NSF9</accession>
<organism evidence="1 2">
    <name type="scientific">Lysinibacillus irui</name>
    <dbReference type="NCBI Taxonomy" id="2998077"/>
    <lineage>
        <taxon>Bacteria</taxon>
        <taxon>Bacillati</taxon>
        <taxon>Bacillota</taxon>
        <taxon>Bacilli</taxon>
        <taxon>Bacillales</taxon>
        <taxon>Bacillaceae</taxon>
        <taxon>Lysinibacillus</taxon>
    </lineage>
</organism>
<reference evidence="1 2" key="1">
    <citation type="submission" date="2023-12" db="EMBL/GenBank/DDBJ databases">
        <title>Genome comparison identifies genes involved in endophytic behavior of Lysinibacillus irui and provides insights into its role as a plant-growth promoting bacterium.</title>
        <authorList>
            <person name="Hilario S."/>
            <person name="Matos I."/>
            <person name="Goncalves M.F.M."/>
            <person name="Pardo C.A."/>
            <person name="Santos M.J."/>
        </authorList>
    </citation>
    <scope>NUCLEOTIDE SEQUENCE [LARGE SCALE GENOMIC DNA]</scope>
    <source>
        <strain evidence="1 2">B3</strain>
    </source>
</reference>
<protein>
    <submittedName>
        <fullName evidence="1">Uncharacterized protein</fullName>
    </submittedName>
</protein>
<gene>
    <name evidence="1" type="ORF">U6C28_21620</name>
</gene>
<comment type="caution">
    <text evidence="1">The sequence shown here is derived from an EMBL/GenBank/DDBJ whole genome shotgun (WGS) entry which is preliminary data.</text>
</comment>
<dbReference type="RefSeq" id="WP_322610936.1">
    <property type="nucleotide sequence ID" value="NZ_JAXLNX010000005.1"/>
</dbReference>
<keyword evidence="2" id="KW-1185">Reference proteome</keyword>
<name>A0ABU5NSF9_9BACI</name>
<dbReference type="EMBL" id="JAXUIA010000019">
    <property type="protein sequence ID" value="MEA0978899.1"/>
    <property type="molecule type" value="Genomic_DNA"/>
</dbReference>
<evidence type="ECO:0000313" key="1">
    <source>
        <dbReference type="EMBL" id="MEA0978899.1"/>
    </source>
</evidence>
<evidence type="ECO:0000313" key="2">
    <source>
        <dbReference type="Proteomes" id="UP001289615"/>
    </source>
</evidence>
<dbReference type="Proteomes" id="UP001289615">
    <property type="component" value="Unassembled WGS sequence"/>
</dbReference>